<reference evidence="2" key="1">
    <citation type="journal article" date="2023" name="Mol. Phylogenet. Evol.">
        <title>Genome-scale phylogeny and comparative genomics of the fungal order Sordariales.</title>
        <authorList>
            <person name="Hensen N."/>
            <person name="Bonometti L."/>
            <person name="Westerberg I."/>
            <person name="Brannstrom I.O."/>
            <person name="Guillou S."/>
            <person name="Cros-Aarteil S."/>
            <person name="Calhoun S."/>
            <person name="Haridas S."/>
            <person name="Kuo A."/>
            <person name="Mondo S."/>
            <person name="Pangilinan J."/>
            <person name="Riley R."/>
            <person name="LaButti K."/>
            <person name="Andreopoulos B."/>
            <person name="Lipzen A."/>
            <person name="Chen C."/>
            <person name="Yan M."/>
            <person name="Daum C."/>
            <person name="Ng V."/>
            <person name="Clum A."/>
            <person name="Steindorff A."/>
            <person name="Ohm R.A."/>
            <person name="Martin F."/>
            <person name="Silar P."/>
            <person name="Natvig D.O."/>
            <person name="Lalanne C."/>
            <person name="Gautier V."/>
            <person name="Ament-Velasquez S.L."/>
            <person name="Kruys A."/>
            <person name="Hutchinson M.I."/>
            <person name="Powell A.J."/>
            <person name="Barry K."/>
            <person name="Miller A.N."/>
            <person name="Grigoriev I.V."/>
            <person name="Debuchy R."/>
            <person name="Gladieux P."/>
            <person name="Hiltunen Thoren M."/>
            <person name="Johannesson H."/>
        </authorList>
    </citation>
    <scope>NUCLEOTIDE SEQUENCE</scope>
    <source>
        <strain evidence="2">CBS 359.72</strain>
    </source>
</reference>
<keyword evidence="1" id="KW-0472">Membrane</keyword>
<keyword evidence="1" id="KW-0812">Transmembrane</keyword>
<evidence type="ECO:0000256" key="1">
    <source>
        <dbReference type="SAM" id="Phobius"/>
    </source>
</evidence>
<dbReference type="Proteomes" id="UP001303647">
    <property type="component" value="Unassembled WGS sequence"/>
</dbReference>
<keyword evidence="1" id="KW-1133">Transmembrane helix</keyword>
<protein>
    <recommendedName>
        <fullName evidence="4">Integral membrane protein</fullName>
    </recommendedName>
</protein>
<keyword evidence="3" id="KW-1185">Reference proteome</keyword>
<evidence type="ECO:0008006" key="4">
    <source>
        <dbReference type="Google" id="ProtNLM"/>
    </source>
</evidence>
<name>A0AAN7HIS2_9PEZI</name>
<sequence length="488" mass="53953">MAVSTPTRRGWDSGIPTVLRPLVRAYLFGYASAAGPRLLTLFLQHVARHRRNKQQTTTASDAQPDDPFLAGLRRILLRPLSLKSFPTACAVLIGGTTFLELPVKSLLDRYGWTISDIARRRLSRWLASFIAAWLSLRLLQSKQTPSFTDIEHGPDGRPRTVRYAGRTLDLTFLAVTRALDVVVGELWRRRRIRREAAGRWTGFERAASRLADPAVFALSSGLIMWTWIYRPSRLPRAYNKWIGSAAAVDARLITALQRCRDGTLLYGKDTGQAPLLGSMCADYGWPAAWGDPARSLPFPCEMVHMGCGPSCEYHALSRLARSFRWAMMTYLPLSLLLAARSGNRGNSIQALRRALTSAARSSAFLGAFIALFYYGVCLARTRLGPRLLGGHPAERCQRIDGGLCVGAGCALCGWSILLENPGRRKDIALFVAPRAMATLFPRRYTPEKQWREALTFAASAAVVVAAFAENRASVRGVAGGVLSWVFRE</sequence>
<dbReference type="InterPro" id="IPR026749">
    <property type="entry name" value="Tmem135"/>
</dbReference>
<evidence type="ECO:0000313" key="3">
    <source>
        <dbReference type="Proteomes" id="UP001303647"/>
    </source>
</evidence>
<dbReference type="EMBL" id="MU857604">
    <property type="protein sequence ID" value="KAK4251656.1"/>
    <property type="molecule type" value="Genomic_DNA"/>
</dbReference>
<feature type="transmembrane region" description="Helical" evidence="1">
    <location>
        <begin position="354"/>
        <end position="376"/>
    </location>
</feature>
<dbReference type="PANTHER" id="PTHR12459">
    <property type="entry name" value="TRANSMEMBRANE PROTEIN 135-RELATED"/>
    <property type="match status" value="1"/>
</dbReference>
<feature type="transmembrane region" description="Helical" evidence="1">
    <location>
        <begin position="323"/>
        <end position="342"/>
    </location>
</feature>
<gene>
    <name evidence="2" type="ORF">C7999DRAFT_27730</name>
</gene>
<reference evidence="2" key="2">
    <citation type="submission" date="2023-05" db="EMBL/GenBank/DDBJ databases">
        <authorList>
            <consortium name="Lawrence Berkeley National Laboratory"/>
            <person name="Steindorff A."/>
            <person name="Hensen N."/>
            <person name="Bonometti L."/>
            <person name="Westerberg I."/>
            <person name="Brannstrom I.O."/>
            <person name="Guillou S."/>
            <person name="Cros-Aarteil S."/>
            <person name="Calhoun S."/>
            <person name="Haridas S."/>
            <person name="Kuo A."/>
            <person name="Mondo S."/>
            <person name="Pangilinan J."/>
            <person name="Riley R."/>
            <person name="Labutti K."/>
            <person name="Andreopoulos B."/>
            <person name="Lipzen A."/>
            <person name="Chen C."/>
            <person name="Yanf M."/>
            <person name="Daum C."/>
            <person name="Ng V."/>
            <person name="Clum A."/>
            <person name="Ohm R."/>
            <person name="Martin F."/>
            <person name="Silar P."/>
            <person name="Natvig D."/>
            <person name="Lalanne C."/>
            <person name="Gautier V."/>
            <person name="Ament-Velasquez S.L."/>
            <person name="Kruys A."/>
            <person name="Hutchinson M.I."/>
            <person name="Powell A.J."/>
            <person name="Barry K."/>
            <person name="Miller A.N."/>
            <person name="Grigoriev I.V."/>
            <person name="Debuchy R."/>
            <person name="Gladieux P."/>
            <person name="Thoren M.H."/>
            <person name="Johannesson H."/>
        </authorList>
    </citation>
    <scope>NUCLEOTIDE SEQUENCE</scope>
    <source>
        <strain evidence="2">CBS 359.72</strain>
    </source>
</reference>
<evidence type="ECO:0000313" key="2">
    <source>
        <dbReference type="EMBL" id="KAK4251656.1"/>
    </source>
</evidence>
<accession>A0AAN7HIS2</accession>
<comment type="caution">
    <text evidence="2">The sequence shown here is derived from an EMBL/GenBank/DDBJ whole genome shotgun (WGS) entry which is preliminary data.</text>
</comment>
<proteinExistence type="predicted"/>
<dbReference type="PANTHER" id="PTHR12459:SF15">
    <property type="entry name" value="TRANSMEMBRANE PROTEIN 135"/>
    <property type="match status" value="1"/>
</dbReference>
<dbReference type="AlphaFoldDB" id="A0AAN7HIS2"/>
<organism evidence="2 3">
    <name type="scientific">Corynascus novoguineensis</name>
    <dbReference type="NCBI Taxonomy" id="1126955"/>
    <lineage>
        <taxon>Eukaryota</taxon>
        <taxon>Fungi</taxon>
        <taxon>Dikarya</taxon>
        <taxon>Ascomycota</taxon>
        <taxon>Pezizomycotina</taxon>
        <taxon>Sordariomycetes</taxon>
        <taxon>Sordariomycetidae</taxon>
        <taxon>Sordariales</taxon>
        <taxon>Chaetomiaceae</taxon>
        <taxon>Corynascus</taxon>
    </lineage>
</organism>